<dbReference type="CDD" id="cd03257">
    <property type="entry name" value="ABC_NikE_OppD_transporters"/>
    <property type="match status" value="2"/>
</dbReference>
<dbReference type="InterPro" id="IPR003593">
    <property type="entry name" value="AAA+_ATPase"/>
</dbReference>
<dbReference type="GO" id="GO:0015833">
    <property type="term" value="P:peptide transport"/>
    <property type="evidence" value="ECO:0007669"/>
    <property type="project" value="InterPro"/>
</dbReference>
<proteinExistence type="inferred from homology"/>
<feature type="domain" description="ABC transporter" evidence="6">
    <location>
        <begin position="266"/>
        <end position="508"/>
    </location>
</feature>
<keyword evidence="4 7" id="KW-0067">ATP-binding</keyword>
<dbReference type="AlphaFoldDB" id="A0A9W6NQN3"/>
<evidence type="ECO:0000256" key="3">
    <source>
        <dbReference type="ARBA" id="ARBA00022741"/>
    </source>
</evidence>
<sequence length="529" mass="56440">MIEIEGLTTVDMHGRAVLDGVTLSVRPLERVGIVGESGSGKTTLALALLGAVRPGLRRAEGRVSVGGQDLAALSGPALRAYRRGVIAYLPQDPPSTLTPTIRVAGQLREVGAGADVPAHLDRVGLPTDRAFQRRFPHQLSGGQQQRLALARVLATEPSVLVLDEPTTGLDALTRRQVLDQIAALVQDRAITLVFISHDLPAVARMADRLVVMRDGRIVEDGPREATLGAPSAPYTAELVRAVPDITEAHDQWHRPPERPGTGTPVLRVRDLTAGHGRRRPVVTAAGVSLEVRRGECVALLGLSGAGKTTLARSITGHHRPDGGTVELDGEALPPTLRGRTVEQRRRIQLVAQDTSLSLNPRRTVRATLTRPLRRLRGLDRDAADAEVTRLLSLVDLDDGLAGRYPGQLSGGQRQRVGIARALAAGPDVLLCDEVTASLDARVQADVLRLLADLRDRLDLALLFVSHDLGVVARLADRVLVLLDGAICEGGPVGEVLVSPQHPWTRSLVGAVASGPQTSWRTTVSGHAHK</sequence>
<dbReference type="Gene3D" id="3.40.50.300">
    <property type="entry name" value="P-loop containing nucleotide triphosphate hydrolases"/>
    <property type="match status" value="2"/>
</dbReference>
<dbReference type="RefSeq" id="WP_261959865.1">
    <property type="nucleotide sequence ID" value="NZ_BAAAXA010000001.1"/>
</dbReference>
<evidence type="ECO:0000256" key="2">
    <source>
        <dbReference type="ARBA" id="ARBA00022448"/>
    </source>
</evidence>
<gene>
    <name evidence="7" type="ORF">GCM10017581_070540</name>
</gene>
<comment type="similarity">
    <text evidence="1">Belongs to the ABC transporter superfamily.</text>
</comment>
<evidence type="ECO:0000256" key="4">
    <source>
        <dbReference type="ARBA" id="ARBA00022840"/>
    </source>
</evidence>
<protein>
    <submittedName>
        <fullName evidence="7">ABC transporter ATP-binding protein</fullName>
    </submittedName>
</protein>
<dbReference type="Proteomes" id="UP001143480">
    <property type="component" value="Unassembled WGS sequence"/>
</dbReference>
<reference evidence="7" key="1">
    <citation type="journal article" date="2014" name="Int. J. Syst. Evol. Microbiol.">
        <title>Complete genome sequence of Corynebacterium casei LMG S-19264T (=DSM 44701T), isolated from a smear-ripened cheese.</title>
        <authorList>
            <consortium name="US DOE Joint Genome Institute (JGI-PGF)"/>
            <person name="Walter F."/>
            <person name="Albersmeier A."/>
            <person name="Kalinowski J."/>
            <person name="Ruckert C."/>
        </authorList>
    </citation>
    <scope>NUCLEOTIDE SEQUENCE</scope>
    <source>
        <strain evidence="7">VKM Ac-1321</strain>
    </source>
</reference>
<reference evidence="7" key="2">
    <citation type="submission" date="2023-01" db="EMBL/GenBank/DDBJ databases">
        <authorList>
            <person name="Sun Q."/>
            <person name="Evtushenko L."/>
        </authorList>
    </citation>
    <scope>NUCLEOTIDE SEQUENCE</scope>
    <source>
        <strain evidence="7">VKM Ac-1321</strain>
    </source>
</reference>
<keyword evidence="2" id="KW-0813">Transport</keyword>
<keyword evidence="8" id="KW-1185">Reference proteome</keyword>
<dbReference type="SMART" id="SM00382">
    <property type="entry name" value="AAA"/>
    <property type="match status" value="2"/>
</dbReference>
<dbReference type="PROSITE" id="PS00211">
    <property type="entry name" value="ABC_TRANSPORTER_1"/>
    <property type="match status" value="2"/>
</dbReference>
<evidence type="ECO:0000313" key="7">
    <source>
        <dbReference type="EMBL" id="GLL05307.1"/>
    </source>
</evidence>
<name>A0A9W6NQN3_9ACTN</name>
<keyword evidence="3" id="KW-0547">Nucleotide-binding</keyword>
<comment type="caution">
    <text evidence="7">The sequence shown here is derived from an EMBL/GenBank/DDBJ whole genome shotgun (WGS) entry which is preliminary data.</text>
</comment>
<accession>A0A9W6NQN3</accession>
<dbReference type="PANTHER" id="PTHR43776:SF7">
    <property type="entry name" value="D,D-DIPEPTIDE TRANSPORT ATP-BINDING PROTEIN DDPF-RELATED"/>
    <property type="match status" value="1"/>
</dbReference>
<dbReference type="Pfam" id="PF00005">
    <property type="entry name" value="ABC_tran"/>
    <property type="match status" value="2"/>
</dbReference>
<dbReference type="PANTHER" id="PTHR43776">
    <property type="entry name" value="TRANSPORT ATP-BINDING PROTEIN"/>
    <property type="match status" value="1"/>
</dbReference>
<dbReference type="GO" id="GO:0005524">
    <property type="term" value="F:ATP binding"/>
    <property type="evidence" value="ECO:0007669"/>
    <property type="project" value="UniProtKB-KW"/>
</dbReference>
<evidence type="ECO:0000256" key="5">
    <source>
        <dbReference type="SAM" id="MobiDB-lite"/>
    </source>
</evidence>
<dbReference type="PROSITE" id="PS50893">
    <property type="entry name" value="ABC_TRANSPORTER_2"/>
    <property type="match status" value="2"/>
</dbReference>
<feature type="domain" description="ABC transporter" evidence="6">
    <location>
        <begin position="2"/>
        <end position="239"/>
    </location>
</feature>
<evidence type="ECO:0000259" key="6">
    <source>
        <dbReference type="PROSITE" id="PS50893"/>
    </source>
</evidence>
<organism evidence="7 8">
    <name type="scientific">Dactylosporangium matsuzakiense</name>
    <dbReference type="NCBI Taxonomy" id="53360"/>
    <lineage>
        <taxon>Bacteria</taxon>
        <taxon>Bacillati</taxon>
        <taxon>Actinomycetota</taxon>
        <taxon>Actinomycetes</taxon>
        <taxon>Micromonosporales</taxon>
        <taxon>Micromonosporaceae</taxon>
        <taxon>Dactylosporangium</taxon>
    </lineage>
</organism>
<dbReference type="GO" id="GO:0016887">
    <property type="term" value="F:ATP hydrolysis activity"/>
    <property type="evidence" value="ECO:0007669"/>
    <property type="project" value="InterPro"/>
</dbReference>
<dbReference type="InterPro" id="IPR003439">
    <property type="entry name" value="ABC_transporter-like_ATP-bd"/>
</dbReference>
<dbReference type="GO" id="GO:0055085">
    <property type="term" value="P:transmembrane transport"/>
    <property type="evidence" value="ECO:0007669"/>
    <property type="project" value="UniProtKB-ARBA"/>
</dbReference>
<dbReference type="InterPro" id="IPR013563">
    <property type="entry name" value="Oligopep_ABC_C"/>
</dbReference>
<dbReference type="Pfam" id="PF08352">
    <property type="entry name" value="oligo_HPY"/>
    <property type="match status" value="1"/>
</dbReference>
<evidence type="ECO:0000256" key="1">
    <source>
        <dbReference type="ARBA" id="ARBA00005417"/>
    </source>
</evidence>
<dbReference type="SUPFAM" id="SSF52540">
    <property type="entry name" value="P-loop containing nucleoside triphosphate hydrolases"/>
    <property type="match status" value="2"/>
</dbReference>
<dbReference type="InterPro" id="IPR050319">
    <property type="entry name" value="ABC_transp_ATP-bind"/>
</dbReference>
<dbReference type="InterPro" id="IPR027417">
    <property type="entry name" value="P-loop_NTPase"/>
</dbReference>
<evidence type="ECO:0000313" key="8">
    <source>
        <dbReference type="Proteomes" id="UP001143480"/>
    </source>
</evidence>
<dbReference type="EMBL" id="BSFP01000055">
    <property type="protein sequence ID" value="GLL05307.1"/>
    <property type="molecule type" value="Genomic_DNA"/>
</dbReference>
<dbReference type="InterPro" id="IPR017871">
    <property type="entry name" value="ABC_transporter-like_CS"/>
</dbReference>
<feature type="region of interest" description="Disordered" evidence="5">
    <location>
        <begin position="313"/>
        <end position="332"/>
    </location>
</feature>